<dbReference type="PANTHER" id="PTHR34410:SF2">
    <property type="entry name" value="RRNA INTRON-ENCODED HOMING ENDONUCLEASE"/>
    <property type="match status" value="1"/>
</dbReference>
<accession>A0AAN9NTB8</accession>
<dbReference type="AlphaFoldDB" id="A0AAN9NTB8"/>
<organism evidence="1 2">
    <name type="scientific">Psophocarpus tetragonolobus</name>
    <name type="common">Winged bean</name>
    <name type="synonym">Dolichos tetragonolobus</name>
    <dbReference type="NCBI Taxonomy" id="3891"/>
    <lineage>
        <taxon>Eukaryota</taxon>
        <taxon>Viridiplantae</taxon>
        <taxon>Streptophyta</taxon>
        <taxon>Embryophyta</taxon>
        <taxon>Tracheophyta</taxon>
        <taxon>Spermatophyta</taxon>
        <taxon>Magnoliopsida</taxon>
        <taxon>eudicotyledons</taxon>
        <taxon>Gunneridae</taxon>
        <taxon>Pentapetalae</taxon>
        <taxon>rosids</taxon>
        <taxon>fabids</taxon>
        <taxon>Fabales</taxon>
        <taxon>Fabaceae</taxon>
        <taxon>Papilionoideae</taxon>
        <taxon>50 kb inversion clade</taxon>
        <taxon>NPAAA clade</taxon>
        <taxon>indigoferoid/millettioid clade</taxon>
        <taxon>Phaseoleae</taxon>
        <taxon>Psophocarpus</taxon>
    </lineage>
</organism>
<comment type="caution">
    <text evidence="1">The sequence shown here is derived from an EMBL/GenBank/DDBJ whole genome shotgun (WGS) entry which is preliminary data.</text>
</comment>
<dbReference type="EMBL" id="JAYMYS010000021">
    <property type="protein sequence ID" value="KAK7376627.1"/>
    <property type="molecule type" value="Genomic_DNA"/>
</dbReference>
<gene>
    <name evidence="1" type="ORF">VNO78_34502</name>
</gene>
<reference evidence="1 2" key="1">
    <citation type="submission" date="2024-01" db="EMBL/GenBank/DDBJ databases">
        <title>The genomes of 5 underutilized Papilionoideae crops provide insights into root nodulation and disease resistanc.</title>
        <authorList>
            <person name="Jiang F."/>
        </authorList>
    </citation>
    <scope>NUCLEOTIDE SEQUENCE [LARGE SCALE GENOMIC DNA]</scope>
    <source>
        <strain evidence="1">DUOXIRENSHENG_FW03</strain>
        <tissue evidence="1">Leaves</tissue>
    </source>
</reference>
<protein>
    <submittedName>
        <fullName evidence="1">Uncharacterized protein</fullName>
    </submittedName>
</protein>
<proteinExistence type="predicted"/>
<keyword evidence="2" id="KW-1185">Reference proteome</keyword>
<name>A0AAN9NTB8_PSOTE</name>
<dbReference type="PANTHER" id="PTHR34410">
    <property type="entry name" value="INTRON-ENCODED HOMING ENDONUCLEASE, PUTATIVE-RELATED"/>
    <property type="match status" value="1"/>
</dbReference>
<evidence type="ECO:0000313" key="2">
    <source>
        <dbReference type="Proteomes" id="UP001386955"/>
    </source>
</evidence>
<sequence length="345" mass="37161">MHERPGARAPAPWQAARASAWAGSARALAHGQAARARALAHGQAARARALAHGQPARARALAHGQAARARVLARGQPARALAHGQAARARARTSALAGSARARAHPRPGRHARAARTRALAGIARARTRALAGMRARAHPRPGRQRARAHPRPCARASVHHCVSICLHAIGIVGCGWPVGVDSSERDGVVRIGPCVAYLFKCMRVNISGYSLFDGIYYSDNRSNSRANTCNKPRLLEGMHLLDKRSTQALPVALMIHDNSSDRTAFVPATHHSNFCPINFRCWTLGWVDRSASGVHRLARPFCRRCAPGLNWPGRASGAVTLKKLECSKQAYALDTLAWDNTTGF</sequence>
<evidence type="ECO:0000313" key="1">
    <source>
        <dbReference type="EMBL" id="KAK7376627.1"/>
    </source>
</evidence>
<dbReference type="Proteomes" id="UP001386955">
    <property type="component" value="Unassembled WGS sequence"/>
</dbReference>